<evidence type="ECO:0000313" key="5">
    <source>
        <dbReference type="WBParaSite" id="TCNE_0000878201-mRNA-1"/>
    </source>
</evidence>
<dbReference type="WBParaSite" id="TCNE_0000878201-mRNA-1">
    <property type="protein sequence ID" value="TCNE_0000878201-mRNA-1"/>
    <property type="gene ID" value="TCNE_0000878201"/>
</dbReference>
<dbReference type="EMBL" id="UYWY01019996">
    <property type="protein sequence ID" value="VDM40103.1"/>
    <property type="molecule type" value="Genomic_DNA"/>
</dbReference>
<sequence length="149" mass="16624">MSAWTQLRTVIYMAHALVLLATAEGCTQISYIIESERLVEGGVIEKFYSSSIQKCIEQCIKTARCTATNFLLDMELQPVCLLIDTKAPIVAAELPVPEKSSRCGKMSWSFEKYSNQAPLSADYMDIVDGVQQLDDCLSQCAQRFLLQKS</sequence>
<keyword evidence="1" id="KW-0732">Signal</keyword>
<evidence type="ECO:0000256" key="1">
    <source>
        <dbReference type="SAM" id="SignalP"/>
    </source>
</evidence>
<accession>A0A183UJW2</accession>
<name>A0A183UJW2_TOXCA</name>
<dbReference type="InterPro" id="IPR003609">
    <property type="entry name" value="Pan_app"/>
</dbReference>
<evidence type="ECO:0000259" key="2">
    <source>
        <dbReference type="PROSITE" id="PS50948"/>
    </source>
</evidence>
<evidence type="ECO:0000313" key="3">
    <source>
        <dbReference type="EMBL" id="VDM40103.1"/>
    </source>
</evidence>
<evidence type="ECO:0000313" key="4">
    <source>
        <dbReference type="Proteomes" id="UP000050794"/>
    </source>
</evidence>
<feature type="signal peptide" evidence="1">
    <location>
        <begin position="1"/>
        <end position="25"/>
    </location>
</feature>
<organism evidence="4 5">
    <name type="scientific">Toxocara canis</name>
    <name type="common">Canine roundworm</name>
    <dbReference type="NCBI Taxonomy" id="6265"/>
    <lineage>
        <taxon>Eukaryota</taxon>
        <taxon>Metazoa</taxon>
        <taxon>Ecdysozoa</taxon>
        <taxon>Nematoda</taxon>
        <taxon>Chromadorea</taxon>
        <taxon>Rhabditida</taxon>
        <taxon>Spirurina</taxon>
        <taxon>Ascaridomorpha</taxon>
        <taxon>Ascaridoidea</taxon>
        <taxon>Toxocaridae</taxon>
        <taxon>Toxocara</taxon>
    </lineage>
</organism>
<protein>
    <submittedName>
        <fullName evidence="5">Apple domain-containing protein</fullName>
    </submittedName>
</protein>
<dbReference type="PROSITE" id="PS50948">
    <property type="entry name" value="PAN"/>
    <property type="match status" value="1"/>
</dbReference>
<feature type="domain" description="Apple" evidence="2">
    <location>
        <begin position="26"/>
        <end position="103"/>
    </location>
</feature>
<feature type="chain" id="PRO_5044553232" evidence="1">
    <location>
        <begin position="26"/>
        <end position="149"/>
    </location>
</feature>
<reference evidence="3 4" key="2">
    <citation type="submission" date="2018-11" db="EMBL/GenBank/DDBJ databases">
        <authorList>
            <consortium name="Pathogen Informatics"/>
        </authorList>
    </citation>
    <scope>NUCLEOTIDE SEQUENCE [LARGE SCALE GENOMIC DNA]</scope>
</reference>
<dbReference type="Proteomes" id="UP000050794">
    <property type="component" value="Unassembled WGS sequence"/>
</dbReference>
<dbReference type="AlphaFoldDB" id="A0A183UJW2"/>
<keyword evidence="4" id="KW-1185">Reference proteome</keyword>
<proteinExistence type="predicted"/>
<reference evidence="5" key="1">
    <citation type="submission" date="2016-06" db="UniProtKB">
        <authorList>
            <consortium name="WormBaseParasite"/>
        </authorList>
    </citation>
    <scope>IDENTIFICATION</scope>
</reference>
<gene>
    <name evidence="3" type="ORF">TCNE_LOCUS8782</name>
</gene>